<proteinExistence type="predicted"/>
<keyword evidence="1" id="KW-0808">Transferase</keyword>
<keyword evidence="5" id="KW-1185">Reference proteome</keyword>
<evidence type="ECO:0000256" key="2">
    <source>
        <dbReference type="ARBA" id="ARBA00023315"/>
    </source>
</evidence>
<gene>
    <name evidence="4" type="ORF">L2K70_07700</name>
</gene>
<dbReference type="Pfam" id="PF00583">
    <property type="entry name" value="Acetyltransf_1"/>
    <property type="match status" value="1"/>
</dbReference>
<accession>A0ABS9H8E0</accession>
<comment type="caution">
    <text evidence="4">The sequence shown here is derived from an EMBL/GenBank/DDBJ whole genome shotgun (WGS) entry which is preliminary data.</text>
</comment>
<name>A0ABS9H8E0_9ACTN</name>
<evidence type="ECO:0000313" key="5">
    <source>
        <dbReference type="Proteomes" id="UP001201161"/>
    </source>
</evidence>
<dbReference type="Proteomes" id="UP001201161">
    <property type="component" value="Unassembled WGS sequence"/>
</dbReference>
<evidence type="ECO:0000256" key="1">
    <source>
        <dbReference type="ARBA" id="ARBA00022679"/>
    </source>
</evidence>
<dbReference type="CDD" id="cd04301">
    <property type="entry name" value="NAT_SF"/>
    <property type="match status" value="1"/>
</dbReference>
<dbReference type="PROSITE" id="PS51186">
    <property type="entry name" value="GNAT"/>
    <property type="match status" value="1"/>
</dbReference>
<sequence>MDIRRALPADLEPVSEIYAHEAREGHATFDHEGRSMELWEEKIAGDDHFLVAEHDGLVVGYATSSPFRPKPAYVHTRETTIYVAPGHQGLGTGRQLYDALLALLVDDGVHLAVAGVAQPNDASMALHRACGFEVVGTMREVGRKHGRWIDVTWLQKVLG</sequence>
<keyword evidence="2" id="KW-0012">Acyltransferase</keyword>
<dbReference type="InterPro" id="IPR000182">
    <property type="entry name" value="GNAT_dom"/>
</dbReference>
<dbReference type="PANTHER" id="PTHR43072:SF23">
    <property type="entry name" value="UPF0039 PROTEIN C11D3.02C"/>
    <property type="match status" value="1"/>
</dbReference>
<evidence type="ECO:0000313" key="4">
    <source>
        <dbReference type="EMBL" id="MCF6377486.1"/>
    </source>
</evidence>
<reference evidence="4 5" key="1">
    <citation type="submission" date="2022-01" db="EMBL/GenBank/DDBJ databases">
        <title>Nocardioides sp. nov., an actinomycete isolated from mining soil.</title>
        <authorList>
            <person name="Liu L."/>
        </authorList>
    </citation>
    <scope>NUCLEOTIDE SEQUENCE [LARGE SCALE GENOMIC DNA]</scope>
    <source>
        <strain evidence="4 5">KLBMP 9356</strain>
    </source>
</reference>
<dbReference type="SUPFAM" id="SSF55729">
    <property type="entry name" value="Acyl-CoA N-acyltransferases (Nat)"/>
    <property type="match status" value="1"/>
</dbReference>
<evidence type="ECO:0000259" key="3">
    <source>
        <dbReference type="PROSITE" id="PS51186"/>
    </source>
</evidence>
<dbReference type="Gene3D" id="3.40.630.30">
    <property type="match status" value="1"/>
</dbReference>
<organism evidence="4 5">
    <name type="scientific">Nocardioides potassii</name>
    <dbReference type="NCBI Taxonomy" id="2911371"/>
    <lineage>
        <taxon>Bacteria</taxon>
        <taxon>Bacillati</taxon>
        <taxon>Actinomycetota</taxon>
        <taxon>Actinomycetes</taxon>
        <taxon>Propionibacteriales</taxon>
        <taxon>Nocardioidaceae</taxon>
        <taxon>Nocardioides</taxon>
    </lineage>
</organism>
<dbReference type="PANTHER" id="PTHR43072">
    <property type="entry name" value="N-ACETYLTRANSFERASE"/>
    <property type="match status" value="1"/>
</dbReference>
<dbReference type="RefSeq" id="WP_236400974.1">
    <property type="nucleotide sequence ID" value="NZ_JAKJHZ010000005.1"/>
</dbReference>
<dbReference type="InterPro" id="IPR016181">
    <property type="entry name" value="Acyl_CoA_acyltransferase"/>
</dbReference>
<feature type="domain" description="N-acetyltransferase" evidence="3">
    <location>
        <begin position="1"/>
        <end position="159"/>
    </location>
</feature>
<dbReference type="EMBL" id="JAKJHZ010000005">
    <property type="protein sequence ID" value="MCF6377486.1"/>
    <property type="molecule type" value="Genomic_DNA"/>
</dbReference>
<protein>
    <submittedName>
        <fullName evidence="4">N-acetyltransferase family protein</fullName>
    </submittedName>
</protein>